<reference evidence="1 2" key="1">
    <citation type="submission" date="2019-10" db="EMBL/GenBank/DDBJ databases">
        <title>Whole-genome sequence of the extremophile Heliorestis acidaminivorans DSM 24790.</title>
        <authorList>
            <person name="Kyndt J.A."/>
            <person name="Meyer T.E."/>
        </authorList>
    </citation>
    <scope>NUCLEOTIDE SEQUENCE [LARGE SCALE GENOMIC DNA]</scope>
    <source>
        <strain evidence="1 2">DSM 24790</strain>
    </source>
</reference>
<organism evidence="1 2">
    <name type="scientific">Heliorestis acidaminivorans</name>
    <dbReference type="NCBI Taxonomy" id="553427"/>
    <lineage>
        <taxon>Bacteria</taxon>
        <taxon>Bacillati</taxon>
        <taxon>Bacillota</taxon>
        <taxon>Clostridia</taxon>
        <taxon>Eubacteriales</taxon>
        <taxon>Heliobacteriaceae</taxon>
        <taxon>Heliorestis</taxon>
    </lineage>
</organism>
<accession>A0A6I0EXC6</accession>
<dbReference type="Gene3D" id="1.10.287.950">
    <property type="entry name" value="Methyl-accepting chemotaxis protein"/>
    <property type="match status" value="1"/>
</dbReference>
<keyword evidence="2" id="KW-1185">Reference proteome</keyword>
<dbReference type="EMBL" id="WBXO01000004">
    <property type="protein sequence ID" value="KAB2952930.1"/>
    <property type="molecule type" value="Genomic_DNA"/>
</dbReference>
<sequence>MTDHTSNKSAEVLTAIQKISKNIDSVATMTEQATIGTSEIAKGVDHTTQASIQISEAALAQAKIADELSSMVSKFKV</sequence>
<evidence type="ECO:0000313" key="1">
    <source>
        <dbReference type="EMBL" id="KAB2952930.1"/>
    </source>
</evidence>
<dbReference type="Proteomes" id="UP000468766">
    <property type="component" value="Unassembled WGS sequence"/>
</dbReference>
<proteinExistence type="predicted"/>
<dbReference type="AlphaFoldDB" id="A0A6I0EXC6"/>
<name>A0A6I0EXC6_9FIRM</name>
<evidence type="ECO:0008006" key="3">
    <source>
        <dbReference type="Google" id="ProtNLM"/>
    </source>
</evidence>
<evidence type="ECO:0000313" key="2">
    <source>
        <dbReference type="Proteomes" id="UP000468766"/>
    </source>
</evidence>
<gene>
    <name evidence="1" type="ORF">F9B85_06570</name>
</gene>
<dbReference type="RefSeq" id="WP_151619589.1">
    <property type="nucleotide sequence ID" value="NZ_WBXO01000004.1"/>
</dbReference>
<protein>
    <recommendedName>
        <fullName evidence="3">Methyl-accepting chemotaxis protein</fullName>
    </recommendedName>
</protein>
<dbReference type="SUPFAM" id="SSF58104">
    <property type="entry name" value="Methyl-accepting chemotaxis protein (MCP) signaling domain"/>
    <property type="match status" value="1"/>
</dbReference>
<comment type="caution">
    <text evidence="1">The sequence shown here is derived from an EMBL/GenBank/DDBJ whole genome shotgun (WGS) entry which is preliminary data.</text>
</comment>